<organism evidence="1 2">
    <name type="scientific">Austropuccinia psidii MF-1</name>
    <dbReference type="NCBI Taxonomy" id="1389203"/>
    <lineage>
        <taxon>Eukaryota</taxon>
        <taxon>Fungi</taxon>
        <taxon>Dikarya</taxon>
        <taxon>Basidiomycota</taxon>
        <taxon>Pucciniomycotina</taxon>
        <taxon>Pucciniomycetes</taxon>
        <taxon>Pucciniales</taxon>
        <taxon>Sphaerophragmiaceae</taxon>
        <taxon>Austropuccinia</taxon>
    </lineage>
</organism>
<name>A0A9Q3F7G1_9BASI</name>
<proteinExistence type="predicted"/>
<dbReference type="AlphaFoldDB" id="A0A9Q3F7G1"/>
<accession>A0A9Q3F7G1</accession>
<protein>
    <submittedName>
        <fullName evidence="1">Uncharacterized protein</fullName>
    </submittedName>
</protein>
<dbReference type="EMBL" id="AVOT02039883">
    <property type="protein sequence ID" value="MBW0535008.1"/>
    <property type="molecule type" value="Genomic_DNA"/>
</dbReference>
<sequence>MPTEVPINIPSKEFSDNEVQLKTKMIKLDQSNWVQWSCQMENYLTTRQYDDLLIPPTETQKENAKFKQKNSSALSLLWGCVSTELEGVLLD</sequence>
<comment type="caution">
    <text evidence="1">The sequence shown here is derived from an EMBL/GenBank/DDBJ whole genome shotgun (WGS) entry which is preliminary data.</text>
</comment>
<dbReference type="OrthoDB" id="2507068at2759"/>
<keyword evidence="2" id="KW-1185">Reference proteome</keyword>
<reference evidence="1" key="1">
    <citation type="submission" date="2021-03" db="EMBL/GenBank/DDBJ databases">
        <title>Draft genome sequence of rust myrtle Austropuccinia psidii MF-1, a brazilian biotype.</title>
        <authorList>
            <person name="Quecine M.C."/>
            <person name="Pachon D.M.R."/>
            <person name="Bonatelli M.L."/>
            <person name="Correr F.H."/>
            <person name="Franceschini L.M."/>
            <person name="Leite T.F."/>
            <person name="Margarido G.R.A."/>
            <person name="Almeida C.A."/>
            <person name="Ferrarezi J.A."/>
            <person name="Labate C.A."/>
        </authorList>
    </citation>
    <scope>NUCLEOTIDE SEQUENCE</scope>
    <source>
        <strain evidence="1">MF-1</strain>
    </source>
</reference>
<evidence type="ECO:0000313" key="2">
    <source>
        <dbReference type="Proteomes" id="UP000765509"/>
    </source>
</evidence>
<gene>
    <name evidence="1" type="ORF">O181_074723</name>
</gene>
<dbReference type="Proteomes" id="UP000765509">
    <property type="component" value="Unassembled WGS sequence"/>
</dbReference>
<evidence type="ECO:0000313" key="1">
    <source>
        <dbReference type="EMBL" id="MBW0535008.1"/>
    </source>
</evidence>